<sequence length="234" mass="27076">MDIKRLRRVVSDDNEYIWIGLKRNLTDKEKWIWSGGGEVSNFFWANNEPSNQAGEDYGLMHNFTWHDATDNKQKAFICYNPVVVWERKTWEEALKYCREHHSDLASVVSDTEMSLIQRKLRNYYTTDQFWIGLHFFPGNWHWVDRLPLRYEAWGQGGKPACPVLKQCAALQVMGNNNTNAMLTSNTAGGVSTSIVNIAPQISMNIYVESDSAVRGTDSVWEAHRCEERLPFICY</sequence>
<organism evidence="1 2">
    <name type="scientific">Scortum barcoo</name>
    <name type="common">barcoo grunter</name>
    <dbReference type="NCBI Taxonomy" id="214431"/>
    <lineage>
        <taxon>Eukaryota</taxon>
        <taxon>Metazoa</taxon>
        <taxon>Chordata</taxon>
        <taxon>Craniata</taxon>
        <taxon>Vertebrata</taxon>
        <taxon>Euteleostomi</taxon>
        <taxon>Actinopterygii</taxon>
        <taxon>Neopterygii</taxon>
        <taxon>Teleostei</taxon>
        <taxon>Neoteleostei</taxon>
        <taxon>Acanthomorphata</taxon>
        <taxon>Eupercaria</taxon>
        <taxon>Centrarchiformes</taxon>
        <taxon>Terapontoidei</taxon>
        <taxon>Terapontidae</taxon>
        <taxon>Scortum</taxon>
    </lineage>
</organism>
<proteinExistence type="predicted"/>
<evidence type="ECO:0000313" key="1">
    <source>
        <dbReference type="EMBL" id="KAI3365827.1"/>
    </source>
</evidence>
<dbReference type="EMBL" id="CM041541">
    <property type="protein sequence ID" value="KAI3365827.1"/>
    <property type="molecule type" value="Genomic_DNA"/>
</dbReference>
<comment type="caution">
    <text evidence="1">The sequence shown here is derived from an EMBL/GenBank/DDBJ whole genome shotgun (WGS) entry which is preliminary data.</text>
</comment>
<evidence type="ECO:0000313" key="2">
    <source>
        <dbReference type="Proteomes" id="UP000831701"/>
    </source>
</evidence>
<accession>A0ACB8WEY5</accession>
<reference evidence="1" key="1">
    <citation type="submission" date="2022-04" db="EMBL/GenBank/DDBJ databases">
        <title>Jade perch genome.</title>
        <authorList>
            <person name="Chao B."/>
        </authorList>
    </citation>
    <scope>NUCLEOTIDE SEQUENCE</scope>
    <source>
        <strain evidence="1">CB-2022</strain>
    </source>
</reference>
<dbReference type="Proteomes" id="UP000831701">
    <property type="component" value="Chromosome 11"/>
</dbReference>
<name>A0ACB8WEY5_9TELE</name>
<protein>
    <submittedName>
        <fullName evidence="1">Uncharacterized protein</fullName>
    </submittedName>
</protein>
<keyword evidence="2" id="KW-1185">Reference proteome</keyword>
<gene>
    <name evidence="1" type="ORF">L3Q82_000819</name>
</gene>